<name>A0A226HHY6_9FLAO</name>
<dbReference type="InterPro" id="IPR012944">
    <property type="entry name" value="SusD_RagB_dom"/>
</dbReference>
<dbReference type="OrthoDB" id="9792139at2"/>
<dbReference type="SUPFAM" id="SSF48452">
    <property type="entry name" value="TPR-like"/>
    <property type="match status" value="1"/>
</dbReference>
<keyword evidence="10" id="KW-1185">Reference proteome</keyword>
<feature type="signal peptide" evidence="6">
    <location>
        <begin position="1"/>
        <end position="28"/>
    </location>
</feature>
<reference evidence="9 10" key="1">
    <citation type="submission" date="2016-11" db="EMBL/GenBank/DDBJ databases">
        <title>Whole genomes of Flavobacteriaceae.</title>
        <authorList>
            <person name="Stine C."/>
            <person name="Li C."/>
            <person name="Tadesse D."/>
        </authorList>
    </citation>
    <scope>NUCLEOTIDE SEQUENCE [LARGE SCALE GENOMIC DNA]</scope>
    <source>
        <strain evidence="9 10">DSM 18292</strain>
    </source>
</reference>
<evidence type="ECO:0000256" key="1">
    <source>
        <dbReference type="ARBA" id="ARBA00004442"/>
    </source>
</evidence>
<keyword evidence="4" id="KW-0472">Membrane</keyword>
<evidence type="ECO:0000256" key="2">
    <source>
        <dbReference type="ARBA" id="ARBA00006275"/>
    </source>
</evidence>
<organism evidence="9 10">
    <name type="scientific">Flavobacterium hercynium</name>
    <dbReference type="NCBI Taxonomy" id="387094"/>
    <lineage>
        <taxon>Bacteria</taxon>
        <taxon>Pseudomonadati</taxon>
        <taxon>Bacteroidota</taxon>
        <taxon>Flavobacteriia</taxon>
        <taxon>Flavobacteriales</taxon>
        <taxon>Flavobacteriaceae</taxon>
        <taxon>Flavobacterium</taxon>
    </lineage>
</organism>
<feature type="domain" description="RagB/SusD" evidence="7">
    <location>
        <begin position="366"/>
        <end position="452"/>
    </location>
</feature>
<keyword evidence="5" id="KW-0998">Cell outer membrane</keyword>
<evidence type="ECO:0000256" key="4">
    <source>
        <dbReference type="ARBA" id="ARBA00023136"/>
    </source>
</evidence>
<evidence type="ECO:0000313" key="9">
    <source>
        <dbReference type="EMBL" id="OXA93772.1"/>
    </source>
</evidence>
<dbReference type="RefSeq" id="WP_089048920.1">
    <property type="nucleotide sequence ID" value="NZ_FXTV01000006.1"/>
</dbReference>
<sequence>MKTYIKSYRKSIAAVALLSGLLFTSCENNEDLAITPETTVSDQDIFKTPARIEGLVNGIYKAFKGASLYGGRFLLYQDQRGEDFINITANNFTGYESWNNSYSSGSNDINNLWSAAYSAINRANILIEGLAVNQGVITEQKANEYIGEAKLIRALSYYSLVVSFGQPYNKDAGASQGVPLRLKAETGTANNDLARSTVAEIYTQILKDLDDAEAALPQSYTSADLNTTRAHVSTAIALKTRVYLSQNNWAKVIEEAAKLAPQTQAPFSTTASEVKHALQPDITVLFSSNYATVESIFSIPMSSLDSYTGQSAIAYIYNTNLEYYLNPTGILGDAQWGATDKRRDLTRTVSGKQYFKKYAKPSPFLDYIPVVRYSEVLLNYAEAAAKTGDLTLAANLLRAVHLRSDPSYVFSATVTSDPVQLIDAIWKERRIELLGEGFRGLDLLRNLQDLPAKGDSKLQTPAVVPSAANYIFPAPNTELATNKLY</sequence>
<dbReference type="AlphaFoldDB" id="A0A226HHY6"/>
<dbReference type="Pfam" id="PF14322">
    <property type="entry name" value="SusD-like_3"/>
    <property type="match status" value="1"/>
</dbReference>
<evidence type="ECO:0000259" key="8">
    <source>
        <dbReference type="Pfam" id="PF14322"/>
    </source>
</evidence>
<proteinExistence type="inferred from homology"/>
<evidence type="ECO:0000256" key="6">
    <source>
        <dbReference type="SAM" id="SignalP"/>
    </source>
</evidence>
<dbReference type="GO" id="GO:0009279">
    <property type="term" value="C:cell outer membrane"/>
    <property type="evidence" value="ECO:0007669"/>
    <property type="project" value="UniProtKB-SubCell"/>
</dbReference>
<comment type="similarity">
    <text evidence="2">Belongs to the SusD family.</text>
</comment>
<evidence type="ECO:0000313" key="10">
    <source>
        <dbReference type="Proteomes" id="UP000198345"/>
    </source>
</evidence>
<accession>A0A226HHY6</accession>
<keyword evidence="3 6" id="KW-0732">Signal</keyword>
<dbReference type="InterPro" id="IPR011990">
    <property type="entry name" value="TPR-like_helical_dom_sf"/>
</dbReference>
<dbReference type="EMBL" id="MUGW01000012">
    <property type="protein sequence ID" value="OXA93772.1"/>
    <property type="molecule type" value="Genomic_DNA"/>
</dbReference>
<feature type="chain" id="PRO_5012013936" evidence="6">
    <location>
        <begin position="29"/>
        <end position="485"/>
    </location>
</feature>
<dbReference type="Pfam" id="PF07980">
    <property type="entry name" value="SusD_RagB"/>
    <property type="match status" value="1"/>
</dbReference>
<gene>
    <name evidence="9" type="ORF">B0A66_05845</name>
</gene>
<evidence type="ECO:0000256" key="5">
    <source>
        <dbReference type="ARBA" id="ARBA00023237"/>
    </source>
</evidence>
<dbReference type="PROSITE" id="PS51257">
    <property type="entry name" value="PROKAR_LIPOPROTEIN"/>
    <property type="match status" value="1"/>
</dbReference>
<dbReference type="Gene3D" id="1.25.40.390">
    <property type="match status" value="1"/>
</dbReference>
<evidence type="ECO:0000256" key="3">
    <source>
        <dbReference type="ARBA" id="ARBA00022729"/>
    </source>
</evidence>
<protein>
    <submittedName>
        <fullName evidence="9">RagB/SusD family nutrient uptake outer membrane protein</fullName>
    </submittedName>
</protein>
<dbReference type="CDD" id="cd08977">
    <property type="entry name" value="SusD"/>
    <property type="match status" value="1"/>
</dbReference>
<comment type="subcellular location">
    <subcellularLocation>
        <location evidence="1">Cell outer membrane</location>
    </subcellularLocation>
</comment>
<evidence type="ECO:0000259" key="7">
    <source>
        <dbReference type="Pfam" id="PF07980"/>
    </source>
</evidence>
<dbReference type="Proteomes" id="UP000198345">
    <property type="component" value="Unassembled WGS sequence"/>
</dbReference>
<feature type="domain" description="SusD-like N-terminal" evidence="8">
    <location>
        <begin position="47"/>
        <end position="244"/>
    </location>
</feature>
<comment type="caution">
    <text evidence="9">The sequence shown here is derived from an EMBL/GenBank/DDBJ whole genome shotgun (WGS) entry which is preliminary data.</text>
</comment>
<dbReference type="InterPro" id="IPR033985">
    <property type="entry name" value="SusD-like_N"/>
</dbReference>